<reference evidence="1 2" key="1">
    <citation type="journal article" date="2019" name="Nat. Ecol. Evol.">
        <title>Megaphylogeny resolves global patterns of mushroom evolution.</title>
        <authorList>
            <person name="Varga T."/>
            <person name="Krizsan K."/>
            <person name="Foldi C."/>
            <person name="Dima B."/>
            <person name="Sanchez-Garcia M."/>
            <person name="Sanchez-Ramirez S."/>
            <person name="Szollosi G.J."/>
            <person name="Szarkandi J.G."/>
            <person name="Papp V."/>
            <person name="Albert L."/>
            <person name="Andreopoulos W."/>
            <person name="Angelini C."/>
            <person name="Antonin V."/>
            <person name="Barry K.W."/>
            <person name="Bougher N.L."/>
            <person name="Buchanan P."/>
            <person name="Buyck B."/>
            <person name="Bense V."/>
            <person name="Catcheside P."/>
            <person name="Chovatia M."/>
            <person name="Cooper J."/>
            <person name="Damon W."/>
            <person name="Desjardin D."/>
            <person name="Finy P."/>
            <person name="Geml J."/>
            <person name="Haridas S."/>
            <person name="Hughes K."/>
            <person name="Justo A."/>
            <person name="Karasinski D."/>
            <person name="Kautmanova I."/>
            <person name="Kiss B."/>
            <person name="Kocsube S."/>
            <person name="Kotiranta H."/>
            <person name="LaButti K.M."/>
            <person name="Lechner B.E."/>
            <person name="Liimatainen K."/>
            <person name="Lipzen A."/>
            <person name="Lukacs Z."/>
            <person name="Mihaltcheva S."/>
            <person name="Morgado L.N."/>
            <person name="Niskanen T."/>
            <person name="Noordeloos M.E."/>
            <person name="Ohm R.A."/>
            <person name="Ortiz-Santana B."/>
            <person name="Ovrebo C."/>
            <person name="Racz N."/>
            <person name="Riley R."/>
            <person name="Savchenko A."/>
            <person name="Shiryaev A."/>
            <person name="Soop K."/>
            <person name="Spirin V."/>
            <person name="Szebenyi C."/>
            <person name="Tomsovsky M."/>
            <person name="Tulloss R.E."/>
            <person name="Uehling J."/>
            <person name="Grigoriev I.V."/>
            <person name="Vagvolgyi C."/>
            <person name="Papp T."/>
            <person name="Martin F.M."/>
            <person name="Miettinen O."/>
            <person name="Hibbett D.S."/>
            <person name="Nagy L.G."/>
        </authorList>
    </citation>
    <scope>NUCLEOTIDE SEQUENCE [LARGE SCALE GENOMIC DNA]</scope>
    <source>
        <strain evidence="1 2">NL-1719</strain>
    </source>
</reference>
<gene>
    <name evidence="1" type="ORF">BDN72DRAFT_262228</name>
</gene>
<proteinExistence type="predicted"/>
<sequence>MVLPGLAGDTEDSFPIIIFCFWMTATFFPGRRFNVANLKLATRFPPLDHVYRASSSPKVCFHMKDLFAFCLFFEDRPRRLMDSGQVKCICGLVLVGYRLGSSLLFSSCRTTAFKPTLQRSRAISFCRPGLMRVHLRVSLFGMTLAANSGLRCPRTCMASRDLFSLLAPFFFNLRRTWHVRHPASSQADENSYIYCHISEANPMVSCPRRHQPNSN</sequence>
<accession>A0ACD3AFP2</accession>
<organism evidence="1 2">
    <name type="scientific">Pluteus cervinus</name>
    <dbReference type="NCBI Taxonomy" id="181527"/>
    <lineage>
        <taxon>Eukaryota</taxon>
        <taxon>Fungi</taxon>
        <taxon>Dikarya</taxon>
        <taxon>Basidiomycota</taxon>
        <taxon>Agaricomycotina</taxon>
        <taxon>Agaricomycetes</taxon>
        <taxon>Agaricomycetidae</taxon>
        <taxon>Agaricales</taxon>
        <taxon>Pluteineae</taxon>
        <taxon>Pluteaceae</taxon>
        <taxon>Pluteus</taxon>
    </lineage>
</organism>
<keyword evidence="2" id="KW-1185">Reference proteome</keyword>
<evidence type="ECO:0000313" key="1">
    <source>
        <dbReference type="EMBL" id="TFK64562.1"/>
    </source>
</evidence>
<dbReference type="EMBL" id="ML208470">
    <property type="protein sequence ID" value="TFK64562.1"/>
    <property type="molecule type" value="Genomic_DNA"/>
</dbReference>
<evidence type="ECO:0000313" key="2">
    <source>
        <dbReference type="Proteomes" id="UP000308600"/>
    </source>
</evidence>
<name>A0ACD3AFP2_9AGAR</name>
<dbReference type="Proteomes" id="UP000308600">
    <property type="component" value="Unassembled WGS sequence"/>
</dbReference>
<protein>
    <submittedName>
        <fullName evidence="1">Uncharacterized protein</fullName>
    </submittedName>
</protein>